<dbReference type="eggNOG" id="COG4235">
    <property type="taxonomic scope" value="Bacteria"/>
</dbReference>
<feature type="region of interest" description="Disordered" evidence="6">
    <location>
        <begin position="372"/>
        <end position="395"/>
    </location>
</feature>
<evidence type="ECO:0000256" key="1">
    <source>
        <dbReference type="ARBA" id="ARBA00004196"/>
    </source>
</evidence>
<evidence type="ECO:0000256" key="2">
    <source>
        <dbReference type="ARBA" id="ARBA00022737"/>
    </source>
</evidence>
<keyword evidence="2" id="KW-0677">Repeat</keyword>
<evidence type="ECO:0000259" key="9">
    <source>
        <dbReference type="Pfam" id="PF23914"/>
    </source>
</evidence>
<organism evidence="10 11">
    <name type="scientific">Simiduia agarivorans (strain DSM 21679 / JCM 13881 / BCRC 17597 / SA1)</name>
    <dbReference type="NCBI Taxonomy" id="1117647"/>
    <lineage>
        <taxon>Bacteria</taxon>
        <taxon>Pseudomonadati</taxon>
        <taxon>Pseudomonadota</taxon>
        <taxon>Gammaproteobacteria</taxon>
        <taxon>Cellvibrionales</taxon>
        <taxon>Cellvibrionaceae</taxon>
        <taxon>Simiduia</taxon>
    </lineage>
</organism>
<feature type="transmembrane region" description="Helical" evidence="7">
    <location>
        <begin position="95"/>
        <end position="113"/>
    </location>
</feature>
<dbReference type="GO" id="GO:0030313">
    <property type="term" value="C:cell envelope"/>
    <property type="evidence" value="ECO:0007669"/>
    <property type="project" value="UniProtKB-SubCell"/>
</dbReference>
<dbReference type="PANTHER" id="PTHR47870">
    <property type="entry name" value="CYTOCHROME C-TYPE BIOGENESIS PROTEIN CCMH"/>
    <property type="match status" value="1"/>
</dbReference>
<evidence type="ECO:0000256" key="3">
    <source>
        <dbReference type="ARBA" id="ARBA00022748"/>
    </source>
</evidence>
<protein>
    <submittedName>
        <fullName evidence="10">Cytochrome c biogenesis factor-like protein</fullName>
    </submittedName>
</protein>
<dbReference type="InterPro" id="IPR019734">
    <property type="entry name" value="TPR_rpt"/>
</dbReference>
<dbReference type="InterPro" id="IPR011990">
    <property type="entry name" value="TPR-like_helical_dom_sf"/>
</dbReference>
<evidence type="ECO:0000313" key="11">
    <source>
        <dbReference type="Proteomes" id="UP000000466"/>
    </source>
</evidence>
<dbReference type="InterPro" id="IPR056412">
    <property type="entry name" value="Ig_CycH"/>
</dbReference>
<keyword evidence="11" id="KW-1185">Reference proteome</keyword>
<dbReference type="GO" id="GO:0005886">
    <property type="term" value="C:plasma membrane"/>
    <property type="evidence" value="ECO:0007669"/>
    <property type="project" value="TreeGrafter"/>
</dbReference>
<feature type="domain" description="Cytochrome c-type biogenesis protein H Ig-like" evidence="8">
    <location>
        <begin position="299"/>
        <end position="404"/>
    </location>
</feature>
<dbReference type="RefSeq" id="WP_015045473.1">
    <property type="nucleotide sequence ID" value="NC_018868.3"/>
</dbReference>
<evidence type="ECO:0000259" key="8">
    <source>
        <dbReference type="Pfam" id="PF23892"/>
    </source>
</evidence>
<dbReference type="EMBL" id="CP003746">
    <property type="protein sequence ID" value="AFU97300.1"/>
    <property type="molecule type" value="Genomic_DNA"/>
</dbReference>
<feature type="domain" description="Cytochrome c-type biogenesis protein H TPR" evidence="9">
    <location>
        <begin position="134"/>
        <end position="253"/>
    </location>
</feature>
<dbReference type="Pfam" id="PF23914">
    <property type="entry name" value="TPR_CcmH_CycH"/>
    <property type="match status" value="1"/>
</dbReference>
<gene>
    <name evidence="10" type="ordered locus">M5M_00315</name>
</gene>
<evidence type="ECO:0000256" key="7">
    <source>
        <dbReference type="SAM" id="Phobius"/>
    </source>
</evidence>
<feature type="transmembrane region" description="Helical" evidence="7">
    <location>
        <begin position="6"/>
        <end position="25"/>
    </location>
</feature>
<dbReference type="OrthoDB" id="9776053at2"/>
<keyword evidence="4 5" id="KW-0802">TPR repeat</keyword>
<evidence type="ECO:0000256" key="6">
    <source>
        <dbReference type="SAM" id="MobiDB-lite"/>
    </source>
</evidence>
<dbReference type="GO" id="GO:0017004">
    <property type="term" value="P:cytochrome complex assembly"/>
    <property type="evidence" value="ECO:0007669"/>
    <property type="project" value="UniProtKB-KW"/>
</dbReference>
<evidence type="ECO:0000256" key="4">
    <source>
        <dbReference type="ARBA" id="ARBA00022803"/>
    </source>
</evidence>
<dbReference type="Gene3D" id="1.25.40.10">
    <property type="entry name" value="Tetratricopeptide repeat domain"/>
    <property type="match status" value="1"/>
</dbReference>
<dbReference type="SUPFAM" id="SSF48452">
    <property type="entry name" value="TPR-like"/>
    <property type="match status" value="1"/>
</dbReference>
<dbReference type="AlphaFoldDB" id="K4KGI2"/>
<dbReference type="PROSITE" id="PS50005">
    <property type="entry name" value="TPR"/>
    <property type="match status" value="1"/>
</dbReference>
<dbReference type="InterPro" id="IPR051263">
    <property type="entry name" value="C-type_cytochrome_biogenesis"/>
</dbReference>
<name>K4KGI2_SIMAS</name>
<keyword evidence="7" id="KW-0472">Membrane</keyword>
<accession>K4KGI2</accession>
<dbReference type="InterPro" id="IPR017560">
    <property type="entry name" value="Cyt_c_biogenesis_CcmI"/>
</dbReference>
<dbReference type="InterPro" id="IPR056413">
    <property type="entry name" value="TPR_CcmH_CycH"/>
</dbReference>
<dbReference type="Pfam" id="PF23892">
    <property type="entry name" value="Ig_CycH"/>
    <property type="match status" value="1"/>
</dbReference>
<keyword evidence="3" id="KW-0201">Cytochrome c-type biogenesis</keyword>
<evidence type="ECO:0000313" key="10">
    <source>
        <dbReference type="EMBL" id="AFU97300.1"/>
    </source>
</evidence>
<dbReference type="HOGENOM" id="CLU_036074_2_1_6"/>
<dbReference type="STRING" id="1117647.M5M_00315"/>
<dbReference type="NCBIfam" id="TIGR03142">
    <property type="entry name" value="cytochro_ccmI"/>
    <property type="match status" value="1"/>
</dbReference>
<reference evidence="10 11" key="1">
    <citation type="journal article" date="2013" name="Genome Announc.">
        <title>Complete genome sequence of Simiduia agarivorans SA1(T), a marine bacterium able to degrade a variety of polysaccharides.</title>
        <authorList>
            <person name="Lin S.Y."/>
            <person name="Shieh W.Y."/>
            <person name="Chen J.S."/>
            <person name="Tang S.L."/>
        </authorList>
    </citation>
    <scope>NUCLEOTIDE SEQUENCE [LARGE SCALE GENOMIC DNA]</scope>
    <source>
        <strain evidence="11">DSM 21679 / JCM 13881 / BCRC 17597 / SA1</strain>
    </source>
</reference>
<dbReference type="PANTHER" id="PTHR47870:SF4">
    <property type="entry name" value="CYTOCHROME C-TYPE BIOGENESIS PROTEIN CYCH"/>
    <property type="match status" value="1"/>
</dbReference>
<sequence>MTYFWIGALLLALMAGLAILWPLMFGGKGADLKREAVNVAIYKDRKAELDAQLAAGDLDADAHAAMLAELDDSLLEDAQGEDSQQPVTNQNNAQWILLIAAVLLPLAAGAWYWEKGASQEVVLREMMQNVNGPEDAGQVIAMLRDSVDKQPDNTQNWFMLARMYMEVGQFADATMAYLEVVNREPEAANVVAEMAQALFLASKNEITPEVRKITQRALKLDPNNGTALGLAGIDAFEQQQYQSAIDLWTQAAGQSMPGSPARQALEGGIARAKSMLGETADAGVAVAPDRPDTSGKPVIRVSVALADSVPRAGQTVFVYARAWQGARMPLAIQRLNINDLPATLTLDDSMTMMAGVSLASAGELEVLARVSASGSPAPQPGDWEASSGPVSLAEGDATVTLTVDRQIP</sequence>
<keyword evidence="7" id="KW-0812">Transmembrane</keyword>
<dbReference type="Proteomes" id="UP000000466">
    <property type="component" value="Chromosome"/>
</dbReference>
<proteinExistence type="predicted"/>
<keyword evidence="7" id="KW-1133">Transmembrane helix</keyword>
<evidence type="ECO:0000256" key="5">
    <source>
        <dbReference type="PROSITE-ProRule" id="PRU00339"/>
    </source>
</evidence>
<comment type="subcellular location">
    <subcellularLocation>
        <location evidence="1">Cell envelope</location>
    </subcellularLocation>
</comment>
<dbReference type="KEGG" id="saga:M5M_00315"/>
<feature type="repeat" description="TPR" evidence="5">
    <location>
        <begin position="154"/>
        <end position="187"/>
    </location>
</feature>